<dbReference type="RefSeq" id="XP_008082621.1">
    <property type="nucleotide sequence ID" value="XM_008084430.1"/>
</dbReference>
<protein>
    <submittedName>
        <fullName evidence="3">Uncharacterized protein</fullName>
    </submittedName>
</protein>
<dbReference type="HOGENOM" id="CLU_087045_1_0_1"/>
<accession>S3D037</accession>
<evidence type="ECO:0000256" key="2">
    <source>
        <dbReference type="SAM" id="Phobius"/>
    </source>
</evidence>
<feature type="compositionally biased region" description="Basic and acidic residues" evidence="1">
    <location>
        <begin position="197"/>
        <end position="207"/>
    </location>
</feature>
<keyword evidence="4" id="KW-1185">Reference proteome</keyword>
<feature type="transmembrane region" description="Helical" evidence="2">
    <location>
        <begin position="79"/>
        <end position="98"/>
    </location>
</feature>
<dbReference type="eggNOG" id="ENOG502SSR4">
    <property type="taxonomic scope" value="Eukaryota"/>
</dbReference>
<dbReference type="Proteomes" id="UP000016922">
    <property type="component" value="Unassembled WGS sequence"/>
</dbReference>
<evidence type="ECO:0000256" key="1">
    <source>
        <dbReference type="SAM" id="MobiDB-lite"/>
    </source>
</evidence>
<dbReference type="OMA" id="NTYTGPH"/>
<dbReference type="GeneID" id="19463232"/>
<sequence>MAPIPSINLDSLSSALSDVAKRITSPSNLPRHAEPLPNPTPTATVRSLWTRVIYARQSTSSIIPTAYGDMDTGPSPGTVAGIVLGSVAGFLLLLWLIYTCLNFNNTSNQSVYTEEVVRDRRKSHRGSQRSRRVSETVEVRRERTPVRIVREPSPRRPDPIIVEEERREIHRSRSRRGSDEVVVIEEHSPPRRKKHRDRDSRREEEISGFRTVDPSAFGGVVGGNSRRGSGRR</sequence>
<feature type="compositionally biased region" description="Basic and acidic residues" evidence="1">
    <location>
        <begin position="176"/>
        <end position="189"/>
    </location>
</feature>
<dbReference type="EMBL" id="KE145363">
    <property type="protein sequence ID" value="EPE31210.1"/>
    <property type="molecule type" value="Genomic_DNA"/>
</dbReference>
<dbReference type="AlphaFoldDB" id="S3D037"/>
<evidence type="ECO:0000313" key="3">
    <source>
        <dbReference type="EMBL" id="EPE31210.1"/>
    </source>
</evidence>
<keyword evidence="2" id="KW-1133">Transmembrane helix</keyword>
<evidence type="ECO:0000313" key="4">
    <source>
        <dbReference type="Proteomes" id="UP000016922"/>
    </source>
</evidence>
<feature type="compositionally biased region" description="Low complexity" evidence="1">
    <location>
        <begin position="223"/>
        <end position="232"/>
    </location>
</feature>
<feature type="region of interest" description="Disordered" evidence="1">
    <location>
        <begin position="167"/>
        <end position="232"/>
    </location>
</feature>
<gene>
    <name evidence="3" type="ORF">GLAREA_04177</name>
</gene>
<reference evidence="3 4" key="1">
    <citation type="journal article" date="2013" name="BMC Genomics">
        <title>Genomics-driven discovery of the pneumocandin biosynthetic gene cluster in the fungus Glarea lozoyensis.</title>
        <authorList>
            <person name="Chen L."/>
            <person name="Yue Q."/>
            <person name="Zhang X."/>
            <person name="Xiang M."/>
            <person name="Wang C."/>
            <person name="Li S."/>
            <person name="Che Y."/>
            <person name="Ortiz-Lopez F.J."/>
            <person name="Bills G.F."/>
            <person name="Liu X."/>
            <person name="An Z."/>
        </authorList>
    </citation>
    <scope>NUCLEOTIDE SEQUENCE [LARGE SCALE GENOMIC DNA]</scope>
    <source>
        <strain evidence="4">ATCC 20868 / MF5171</strain>
    </source>
</reference>
<dbReference type="OrthoDB" id="5423884at2759"/>
<name>S3D037_GLAL2</name>
<dbReference type="KEGG" id="glz:GLAREA_04177"/>
<keyword evidence="2" id="KW-0472">Membrane</keyword>
<keyword evidence="2" id="KW-0812">Transmembrane</keyword>
<organism evidence="3 4">
    <name type="scientific">Glarea lozoyensis (strain ATCC 20868 / MF5171)</name>
    <dbReference type="NCBI Taxonomy" id="1116229"/>
    <lineage>
        <taxon>Eukaryota</taxon>
        <taxon>Fungi</taxon>
        <taxon>Dikarya</taxon>
        <taxon>Ascomycota</taxon>
        <taxon>Pezizomycotina</taxon>
        <taxon>Leotiomycetes</taxon>
        <taxon>Helotiales</taxon>
        <taxon>Helotiaceae</taxon>
        <taxon>Glarea</taxon>
    </lineage>
</organism>
<proteinExistence type="predicted"/>